<evidence type="ECO:0000256" key="1">
    <source>
        <dbReference type="SAM" id="Phobius"/>
    </source>
</evidence>
<reference evidence="2 3" key="1">
    <citation type="submission" date="2020-10" db="EMBL/GenBank/DDBJ databases">
        <title>Connecting structure to function with the recovery of over 1000 high-quality activated sludge metagenome-assembled genomes encoding full-length rRNA genes using long-read sequencing.</title>
        <authorList>
            <person name="Singleton C.M."/>
            <person name="Petriglieri F."/>
            <person name="Kristensen J.M."/>
            <person name="Kirkegaard R.H."/>
            <person name="Michaelsen T.Y."/>
            <person name="Andersen M.H."/>
            <person name="Karst S.M."/>
            <person name="Dueholm M.S."/>
            <person name="Nielsen P.H."/>
            <person name="Albertsen M."/>
        </authorList>
    </citation>
    <scope>NUCLEOTIDE SEQUENCE [LARGE SCALE GENOMIC DNA]</scope>
    <source>
        <strain evidence="2">Fred_18-Q3-R57-64_BAT3C.720</strain>
    </source>
</reference>
<name>A0A935TFB6_9PROT</name>
<dbReference type="EMBL" id="JADJOT010000012">
    <property type="protein sequence ID" value="MBK7956328.1"/>
    <property type="molecule type" value="Genomic_DNA"/>
</dbReference>
<dbReference type="NCBIfam" id="TIGR02595">
    <property type="entry name" value="PEP_CTERM"/>
    <property type="match status" value="1"/>
</dbReference>
<keyword evidence="1" id="KW-0812">Transmembrane</keyword>
<sequence length="268" mass="30033">MNVRFLLLFVLLIGFGSARDVVAAPMSIQLELDLHFDPSDDGIDIAETFFRPTAVYHDRSGPYFMQMNMAENIGNHLPSSHETYYFWTDIPDFPAPSPAVPVYGGFFSYYSYCDFYLEECDSAEFREYRREGMFVGLSPQFAPVEDFDTQFNQGAMPMTEASALEVMKNPSPPPFDVHDSLFYSIYFNEPGLLPTWKYDPADNAYKIDMNIWAYSSPILAGTVRGTATFASVPAPTTLALLGSAMLVVLGLRRRPRTCMLSGGSDRAT</sequence>
<dbReference type="AlphaFoldDB" id="A0A935TFB6"/>
<accession>A0A935TFB6</accession>
<dbReference type="InterPro" id="IPR013424">
    <property type="entry name" value="Ice-binding_C"/>
</dbReference>
<keyword evidence="1" id="KW-0472">Membrane</keyword>
<keyword evidence="1" id="KW-1133">Transmembrane helix</keyword>
<comment type="caution">
    <text evidence="2">The sequence shown here is derived from an EMBL/GenBank/DDBJ whole genome shotgun (WGS) entry which is preliminary data.</text>
</comment>
<protein>
    <submittedName>
        <fullName evidence="2">PEP-CTERM sorting domain-containing protein</fullName>
    </submittedName>
</protein>
<proteinExistence type="predicted"/>
<gene>
    <name evidence="2" type="ORF">IPK02_21585</name>
</gene>
<organism evidence="2 3">
    <name type="scientific">Candidatus Accumulibacter affinis</name>
    <dbReference type="NCBI Taxonomy" id="2954384"/>
    <lineage>
        <taxon>Bacteria</taxon>
        <taxon>Pseudomonadati</taxon>
        <taxon>Pseudomonadota</taxon>
        <taxon>Betaproteobacteria</taxon>
        <taxon>Candidatus Accumulibacter</taxon>
    </lineage>
</organism>
<dbReference type="Proteomes" id="UP000706151">
    <property type="component" value="Unassembled WGS sequence"/>
</dbReference>
<feature type="transmembrane region" description="Helical" evidence="1">
    <location>
        <begin position="232"/>
        <end position="251"/>
    </location>
</feature>
<evidence type="ECO:0000313" key="2">
    <source>
        <dbReference type="EMBL" id="MBK7956328.1"/>
    </source>
</evidence>
<evidence type="ECO:0000313" key="3">
    <source>
        <dbReference type="Proteomes" id="UP000706151"/>
    </source>
</evidence>